<feature type="binding site" evidence="7">
    <location>
        <position position="147"/>
    </location>
    <ligand>
        <name>substrate</name>
    </ligand>
</feature>
<keyword evidence="1 7" id="KW-0963">Cytoplasm</keyword>
<dbReference type="UniPathway" id="UPA00244">
    <property type="reaction ID" value="UER00312"/>
</dbReference>
<feature type="binding site" evidence="7">
    <location>
        <position position="285"/>
    </location>
    <ligand>
        <name>a divalent metal cation</name>
        <dbReference type="ChEBI" id="CHEBI:60240"/>
        <note>ligand shared between dimeric partners</note>
    </ligand>
</feature>
<dbReference type="GO" id="GO:0008615">
    <property type="term" value="P:pyridoxine biosynthetic process"/>
    <property type="evidence" value="ECO:0007669"/>
    <property type="project" value="UniProtKB-UniRule"/>
</dbReference>
<dbReference type="PANTHER" id="PTHR30004:SF6">
    <property type="entry name" value="D-THREONATE 4-PHOSPHATE DEHYDROGENASE"/>
    <property type="match status" value="1"/>
</dbReference>
<keyword evidence="2 7" id="KW-0479">Metal-binding</keyword>
<evidence type="ECO:0000256" key="7">
    <source>
        <dbReference type="HAMAP-Rule" id="MF_00536"/>
    </source>
</evidence>
<keyword evidence="7" id="KW-0862">Zinc</keyword>
<evidence type="ECO:0000313" key="8">
    <source>
        <dbReference type="EMBL" id="MBB4659362.1"/>
    </source>
</evidence>
<comment type="caution">
    <text evidence="8">The sequence shown here is derived from an EMBL/GenBank/DDBJ whole genome shotgun (WGS) entry which is preliminary data.</text>
</comment>
<organism evidence="8 9">
    <name type="scientific">Parvularcula dongshanensis</name>
    <dbReference type="NCBI Taxonomy" id="1173995"/>
    <lineage>
        <taxon>Bacteria</taxon>
        <taxon>Pseudomonadati</taxon>
        <taxon>Pseudomonadota</taxon>
        <taxon>Alphaproteobacteria</taxon>
        <taxon>Parvularculales</taxon>
        <taxon>Parvularculaceae</taxon>
        <taxon>Parvularcula</taxon>
    </lineage>
</organism>
<dbReference type="EC" id="1.1.1.262" evidence="7"/>
<evidence type="ECO:0000256" key="6">
    <source>
        <dbReference type="ARBA" id="ARBA00023096"/>
    </source>
</evidence>
<keyword evidence="3 7" id="KW-0521">NADP</keyword>
<evidence type="ECO:0000256" key="2">
    <source>
        <dbReference type="ARBA" id="ARBA00022723"/>
    </source>
</evidence>
<evidence type="ECO:0000256" key="5">
    <source>
        <dbReference type="ARBA" id="ARBA00023027"/>
    </source>
</evidence>
<dbReference type="GO" id="GO:0000287">
    <property type="term" value="F:magnesium ion binding"/>
    <property type="evidence" value="ECO:0007669"/>
    <property type="project" value="UniProtKB-UniRule"/>
</dbReference>
<dbReference type="GO" id="GO:0005737">
    <property type="term" value="C:cytoplasm"/>
    <property type="evidence" value="ECO:0007669"/>
    <property type="project" value="UniProtKB-SubCell"/>
</dbReference>
<dbReference type="InterPro" id="IPR037510">
    <property type="entry name" value="PdxA"/>
</dbReference>
<reference evidence="8 9" key="1">
    <citation type="submission" date="2020-08" db="EMBL/GenBank/DDBJ databases">
        <title>Genomic Encyclopedia of Type Strains, Phase IV (KMG-IV): sequencing the most valuable type-strain genomes for metagenomic binning, comparative biology and taxonomic classification.</title>
        <authorList>
            <person name="Goeker M."/>
        </authorList>
    </citation>
    <scope>NUCLEOTIDE SEQUENCE [LARGE SCALE GENOMIC DNA]</scope>
    <source>
        <strain evidence="8 9">DSM 102850</strain>
    </source>
</reference>
<dbReference type="Pfam" id="PF04166">
    <property type="entry name" value="PdxA"/>
    <property type="match status" value="1"/>
</dbReference>
<comment type="catalytic activity">
    <reaction evidence="7">
        <text>4-(phosphooxy)-L-threonine + NAD(+) = 3-amino-2-oxopropyl phosphate + CO2 + NADH</text>
        <dbReference type="Rhea" id="RHEA:32275"/>
        <dbReference type="ChEBI" id="CHEBI:16526"/>
        <dbReference type="ChEBI" id="CHEBI:57279"/>
        <dbReference type="ChEBI" id="CHEBI:57540"/>
        <dbReference type="ChEBI" id="CHEBI:57945"/>
        <dbReference type="ChEBI" id="CHEBI:58452"/>
        <dbReference type="EC" id="1.1.1.262"/>
    </reaction>
</comment>
<keyword evidence="4 7" id="KW-0560">Oxidoreductase</keyword>
<keyword evidence="9" id="KW-1185">Reference proteome</keyword>
<keyword evidence="7" id="KW-0460">Magnesium</keyword>
<comment type="subcellular location">
    <subcellularLocation>
        <location evidence="7">Cytoplasm</location>
    </subcellularLocation>
</comment>
<dbReference type="GO" id="GO:0050570">
    <property type="term" value="F:4-hydroxythreonine-4-phosphate dehydrogenase activity"/>
    <property type="evidence" value="ECO:0007669"/>
    <property type="project" value="UniProtKB-UniRule"/>
</dbReference>
<evidence type="ECO:0000256" key="4">
    <source>
        <dbReference type="ARBA" id="ARBA00023002"/>
    </source>
</evidence>
<gene>
    <name evidence="7" type="primary">pdxA</name>
    <name evidence="8" type="ORF">GGQ59_001887</name>
</gene>
<comment type="similarity">
    <text evidence="7">Belongs to the PdxA family.</text>
</comment>
<dbReference type="NCBIfam" id="NF003699">
    <property type="entry name" value="PRK05312.1"/>
    <property type="match status" value="1"/>
</dbReference>
<comment type="function">
    <text evidence="7">Catalyzes the NAD(P)-dependent oxidation of 4-(phosphooxy)-L-threonine (HTP) into 2-amino-3-oxo-4-(phosphooxy)butyric acid which spontaneously decarboxylates to form 3-amino-2-oxopropyl phosphate (AHAP).</text>
</comment>
<comment type="cofactor">
    <cofactor evidence="7">
        <name>Zn(2+)</name>
        <dbReference type="ChEBI" id="CHEBI:29105"/>
    </cofactor>
    <cofactor evidence="7">
        <name>Mg(2+)</name>
        <dbReference type="ChEBI" id="CHEBI:18420"/>
    </cofactor>
    <cofactor evidence="7">
        <name>Co(2+)</name>
        <dbReference type="ChEBI" id="CHEBI:48828"/>
    </cofactor>
    <text evidence="7">Binds 1 divalent metal cation per subunit. Can use ions such as Zn(2+), Mg(2+) or Co(2+).</text>
</comment>
<dbReference type="HAMAP" id="MF_00536">
    <property type="entry name" value="PdxA"/>
    <property type="match status" value="1"/>
</dbReference>
<comment type="pathway">
    <text evidence="7">Cofactor biosynthesis; pyridoxine 5'-phosphate biosynthesis; pyridoxine 5'-phosphate from D-erythrose 4-phosphate: step 4/5.</text>
</comment>
<keyword evidence="7" id="KW-0170">Cobalt</keyword>
<dbReference type="InterPro" id="IPR005255">
    <property type="entry name" value="PdxA_fam"/>
</dbReference>
<feature type="binding site" evidence="7">
    <location>
        <position position="302"/>
    </location>
    <ligand>
        <name>substrate</name>
    </ligand>
</feature>
<evidence type="ECO:0000256" key="1">
    <source>
        <dbReference type="ARBA" id="ARBA00022490"/>
    </source>
</evidence>
<keyword evidence="5 7" id="KW-0520">NAD</keyword>
<dbReference type="Gene3D" id="3.40.718.10">
    <property type="entry name" value="Isopropylmalate Dehydrogenase"/>
    <property type="match status" value="1"/>
</dbReference>
<feature type="binding site" evidence="7">
    <location>
        <position position="185"/>
    </location>
    <ligand>
        <name>a divalent metal cation</name>
        <dbReference type="ChEBI" id="CHEBI:60240"/>
        <note>ligand shared between dimeric partners</note>
    </ligand>
</feature>
<dbReference type="AlphaFoldDB" id="A0A840I4S5"/>
<dbReference type="EMBL" id="JACHOB010000003">
    <property type="protein sequence ID" value="MBB4659362.1"/>
    <property type="molecule type" value="Genomic_DNA"/>
</dbReference>
<dbReference type="SUPFAM" id="SSF53659">
    <property type="entry name" value="Isocitrate/Isopropylmalate dehydrogenase-like"/>
    <property type="match status" value="1"/>
</dbReference>
<dbReference type="PANTHER" id="PTHR30004">
    <property type="entry name" value="4-HYDROXYTHREONINE-4-PHOSPHATE DEHYDROGENASE"/>
    <property type="match status" value="1"/>
</dbReference>
<evidence type="ECO:0000313" key="9">
    <source>
        <dbReference type="Proteomes" id="UP000563524"/>
    </source>
</evidence>
<dbReference type="GO" id="GO:0050897">
    <property type="term" value="F:cobalt ion binding"/>
    <property type="evidence" value="ECO:0007669"/>
    <property type="project" value="UniProtKB-UniRule"/>
</dbReference>
<protein>
    <recommendedName>
        <fullName evidence="7">4-hydroxythreonine-4-phosphate dehydrogenase</fullName>
        <ecNumber evidence="7">1.1.1.262</ecNumber>
    </recommendedName>
    <alternativeName>
        <fullName evidence="7">4-(phosphohydroxy)-L-threonine dehydrogenase</fullName>
    </alternativeName>
</protein>
<comment type="subunit">
    <text evidence="7">Homodimer.</text>
</comment>
<sequence length="352" mass="36314">MAEPVPVAVTMGEPAGIGTEVVLKSYARFAAEPPGNAPVFFLIDDPARVEKIVRTVGVGVRVGSIERAADAAAVFPAALPVLPLARGVTDALLHVTPGTPSGATADAVTGSIDQAVALCLAGEAAGVATAPIHKKVLLDAGFSYPGHTEYLGALTDDAALPQGFVRGPVMMLAAGRFRVVPVTIHERLADVPSLLTADRIVRTGMVTAQALRRDFGVREPRLAVTGLNPHAGEGGAMGTEERDVIEPAIAALREQGVEAFGPIPADTLFHEEARVAYDAALAMYHDQALIPIKTVAFHDAVNVTLGLPVVRTSPDHGTAFPIAGRGVARADSMTGAILQAARMAAARAAFAS</sequence>
<feature type="binding site" evidence="7">
    <location>
        <position position="230"/>
    </location>
    <ligand>
        <name>a divalent metal cation</name>
        <dbReference type="ChEBI" id="CHEBI:60240"/>
        <note>ligand shared between dimeric partners</note>
    </ligand>
</feature>
<dbReference type="GO" id="GO:0051287">
    <property type="term" value="F:NAD binding"/>
    <property type="evidence" value="ECO:0007669"/>
    <property type="project" value="InterPro"/>
</dbReference>
<name>A0A840I4S5_9PROT</name>
<keyword evidence="6 7" id="KW-0664">Pyridoxine biosynthesis</keyword>
<feature type="binding site" evidence="7">
    <location>
        <position position="148"/>
    </location>
    <ligand>
        <name>substrate</name>
    </ligand>
</feature>
<feature type="binding site" evidence="7">
    <location>
        <position position="311"/>
    </location>
    <ligand>
        <name>substrate</name>
    </ligand>
</feature>
<evidence type="ECO:0000256" key="3">
    <source>
        <dbReference type="ARBA" id="ARBA00022857"/>
    </source>
</evidence>
<dbReference type="GO" id="GO:0042823">
    <property type="term" value="P:pyridoxal phosphate biosynthetic process"/>
    <property type="evidence" value="ECO:0007669"/>
    <property type="project" value="UniProtKB-UniRule"/>
</dbReference>
<dbReference type="GO" id="GO:0008270">
    <property type="term" value="F:zinc ion binding"/>
    <property type="evidence" value="ECO:0007669"/>
    <property type="project" value="UniProtKB-UniRule"/>
</dbReference>
<proteinExistence type="inferred from homology"/>
<accession>A0A840I4S5</accession>
<comment type="miscellaneous">
    <text evidence="7">The active site is located at the dimer interface.</text>
</comment>
<dbReference type="NCBIfam" id="TIGR00557">
    <property type="entry name" value="pdxA"/>
    <property type="match status" value="1"/>
</dbReference>
<dbReference type="Proteomes" id="UP000563524">
    <property type="component" value="Unassembled WGS sequence"/>
</dbReference>
<feature type="binding site" evidence="7">
    <location>
        <position position="293"/>
    </location>
    <ligand>
        <name>substrate</name>
    </ligand>
</feature>